<comment type="caution">
    <text evidence="1">The sequence shown here is derived from an EMBL/GenBank/DDBJ whole genome shotgun (WGS) entry which is preliminary data.</text>
</comment>
<protein>
    <submittedName>
        <fullName evidence="1">Uncharacterized protein</fullName>
    </submittedName>
</protein>
<dbReference type="Proteomes" id="UP001275084">
    <property type="component" value="Unassembled WGS sequence"/>
</dbReference>
<name>A0AAJ0ME20_9PEZI</name>
<keyword evidence="2" id="KW-1185">Reference proteome</keyword>
<reference evidence="1" key="1">
    <citation type="journal article" date="2023" name="Mol. Phylogenet. Evol.">
        <title>Genome-scale phylogeny and comparative genomics of the fungal order Sordariales.</title>
        <authorList>
            <person name="Hensen N."/>
            <person name="Bonometti L."/>
            <person name="Westerberg I."/>
            <person name="Brannstrom I.O."/>
            <person name="Guillou S."/>
            <person name="Cros-Aarteil S."/>
            <person name="Calhoun S."/>
            <person name="Haridas S."/>
            <person name="Kuo A."/>
            <person name="Mondo S."/>
            <person name="Pangilinan J."/>
            <person name="Riley R."/>
            <person name="LaButti K."/>
            <person name="Andreopoulos B."/>
            <person name="Lipzen A."/>
            <person name="Chen C."/>
            <person name="Yan M."/>
            <person name="Daum C."/>
            <person name="Ng V."/>
            <person name="Clum A."/>
            <person name="Steindorff A."/>
            <person name="Ohm R.A."/>
            <person name="Martin F."/>
            <person name="Silar P."/>
            <person name="Natvig D.O."/>
            <person name="Lalanne C."/>
            <person name="Gautier V."/>
            <person name="Ament-Velasquez S.L."/>
            <person name="Kruys A."/>
            <person name="Hutchinson M.I."/>
            <person name="Powell A.J."/>
            <person name="Barry K."/>
            <person name="Miller A.N."/>
            <person name="Grigoriev I.V."/>
            <person name="Debuchy R."/>
            <person name="Gladieux P."/>
            <person name="Hiltunen Thoren M."/>
            <person name="Johannesson H."/>
        </authorList>
    </citation>
    <scope>NUCLEOTIDE SEQUENCE</scope>
    <source>
        <strain evidence="1">CBS 955.72</strain>
    </source>
</reference>
<sequence length="147" mass="16334">MTTALKLKPVNCRSSQYFLGLFLLPFVLSKGYCQCIVCYIAKCWCNAIKKGKTFRSPCARPAVRGPPTFNTWTVPKGLDDQRRIYTCQAAGYSVDRRRILSSYVLSWLSAPILPLRSLGALEWLARLAEACSLIILLASTNAPASQL</sequence>
<accession>A0AAJ0ME20</accession>
<gene>
    <name evidence="1" type="ORF">B0T25DRAFT_199697</name>
</gene>
<organism evidence="1 2">
    <name type="scientific">Lasiosphaeria hispida</name>
    <dbReference type="NCBI Taxonomy" id="260671"/>
    <lineage>
        <taxon>Eukaryota</taxon>
        <taxon>Fungi</taxon>
        <taxon>Dikarya</taxon>
        <taxon>Ascomycota</taxon>
        <taxon>Pezizomycotina</taxon>
        <taxon>Sordariomycetes</taxon>
        <taxon>Sordariomycetidae</taxon>
        <taxon>Sordariales</taxon>
        <taxon>Lasiosphaeriaceae</taxon>
        <taxon>Lasiosphaeria</taxon>
    </lineage>
</organism>
<reference evidence="1" key="2">
    <citation type="submission" date="2023-06" db="EMBL/GenBank/DDBJ databases">
        <authorList>
            <consortium name="Lawrence Berkeley National Laboratory"/>
            <person name="Haridas S."/>
            <person name="Hensen N."/>
            <person name="Bonometti L."/>
            <person name="Westerberg I."/>
            <person name="Brannstrom I.O."/>
            <person name="Guillou S."/>
            <person name="Cros-Aarteil S."/>
            <person name="Calhoun S."/>
            <person name="Kuo A."/>
            <person name="Mondo S."/>
            <person name="Pangilinan J."/>
            <person name="Riley R."/>
            <person name="Labutti K."/>
            <person name="Andreopoulos B."/>
            <person name="Lipzen A."/>
            <person name="Chen C."/>
            <person name="Yanf M."/>
            <person name="Daum C."/>
            <person name="Ng V."/>
            <person name="Clum A."/>
            <person name="Steindorff A."/>
            <person name="Ohm R."/>
            <person name="Martin F."/>
            <person name="Silar P."/>
            <person name="Natvig D."/>
            <person name="Lalanne C."/>
            <person name="Gautier V."/>
            <person name="Ament-Velasquez S.L."/>
            <person name="Kruys A."/>
            <person name="Hutchinson M.I."/>
            <person name="Powell A.J."/>
            <person name="Barry K."/>
            <person name="Miller A.N."/>
            <person name="Grigoriev I.V."/>
            <person name="Debuchy R."/>
            <person name="Gladieux P."/>
            <person name="Thoren M.H."/>
            <person name="Johannesson H."/>
        </authorList>
    </citation>
    <scope>NUCLEOTIDE SEQUENCE</scope>
    <source>
        <strain evidence="1">CBS 955.72</strain>
    </source>
</reference>
<dbReference type="AlphaFoldDB" id="A0AAJ0ME20"/>
<proteinExistence type="predicted"/>
<evidence type="ECO:0000313" key="2">
    <source>
        <dbReference type="Proteomes" id="UP001275084"/>
    </source>
</evidence>
<dbReference type="EMBL" id="JAUIQD010000004">
    <property type="protein sequence ID" value="KAK3353035.1"/>
    <property type="molecule type" value="Genomic_DNA"/>
</dbReference>
<evidence type="ECO:0000313" key="1">
    <source>
        <dbReference type="EMBL" id="KAK3353035.1"/>
    </source>
</evidence>